<dbReference type="EMBL" id="MATO01000037">
    <property type="protein sequence ID" value="OCS90501.1"/>
    <property type="molecule type" value="Genomic_DNA"/>
</dbReference>
<keyword evidence="7" id="KW-1185">Reference proteome</keyword>
<organism evidence="6 7">
    <name type="scientific">Caryophanon latum</name>
    <dbReference type="NCBI Taxonomy" id="33977"/>
    <lineage>
        <taxon>Bacteria</taxon>
        <taxon>Bacillati</taxon>
        <taxon>Bacillota</taxon>
        <taxon>Bacilli</taxon>
        <taxon>Bacillales</taxon>
        <taxon>Caryophanaceae</taxon>
        <taxon>Caryophanon</taxon>
    </lineage>
</organism>
<dbReference type="SUPFAM" id="SSF53850">
    <property type="entry name" value="Periplasmic binding protein-like II"/>
    <property type="match status" value="1"/>
</dbReference>
<evidence type="ECO:0000256" key="1">
    <source>
        <dbReference type="ARBA" id="ARBA00009437"/>
    </source>
</evidence>
<comment type="similarity">
    <text evidence="1">Belongs to the LysR transcriptional regulatory family.</text>
</comment>
<dbReference type="InterPro" id="IPR036390">
    <property type="entry name" value="WH_DNA-bd_sf"/>
</dbReference>
<dbReference type="SUPFAM" id="SSF46785">
    <property type="entry name" value="Winged helix' DNA-binding domain"/>
    <property type="match status" value="1"/>
</dbReference>
<dbReference type="InterPro" id="IPR036388">
    <property type="entry name" value="WH-like_DNA-bd_sf"/>
</dbReference>
<name>A0A1C0YTN3_9BACL</name>
<dbReference type="Proteomes" id="UP000093482">
    <property type="component" value="Unassembled WGS sequence"/>
</dbReference>
<evidence type="ECO:0000313" key="6">
    <source>
        <dbReference type="EMBL" id="OCS90501.1"/>
    </source>
</evidence>
<comment type="caution">
    <text evidence="6">The sequence shown here is derived from an EMBL/GenBank/DDBJ whole genome shotgun (WGS) entry which is preliminary data.</text>
</comment>
<dbReference type="PROSITE" id="PS50931">
    <property type="entry name" value="HTH_LYSR"/>
    <property type="match status" value="1"/>
</dbReference>
<dbReference type="Pfam" id="PF00126">
    <property type="entry name" value="HTH_1"/>
    <property type="match status" value="1"/>
</dbReference>
<evidence type="ECO:0000256" key="4">
    <source>
        <dbReference type="ARBA" id="ARBA00023163"/>
    </source>
</evidence>
<keyword evidence="2" id="KW-0805">Transcription regulation</keyword>
<dbReference type="GO" id="GO:0005829">
    <property type="term" value="C:cytosol"/>
    <property type="evidence" value="ECO:0007669"/>
    <property type="project" value="TreeGrafter"/>
</dbReference>
<reference evidence="6 7" key="1">
    <citation type="submission" date="2016-07" db="EMBL/GenBank/DDBJ databases">
        <title>Caryophanon latum genome sequencing.</title>
        <authorList>
            <person name="Verma A."/>
            <person name="Pal Y."/>
            <person name="Krishnamurthi S."/>
        </authorList>
    </citation>
    <scope>NUCLEOTIDE SEQUENCE [LARGE SCALE GENOMIC DNA]</scope>
    <source>
        <strain evidence="6 7">DSM 14151</strain>
    </source>
</reference>
<keyword evidence="4" id="KW-0804">Transcription</keyword>
<dbReference type="Gene3D" id="1.10.10.10">
    <property type="entry name" value="Winged helix-like DNA-binding domain superfamily/Winged helix DNA-binding domain"/>
    <property type="match status" value="1"/>
</dbReference>
<dbReference type="InterPro" id="IPR005119">
    <property type="entry name" value="LysR_subst-bd"/>
</dbReference>
<dbReference type="CDD" id="cd05466">
    <property type="entry name" value="PBP2_LTTR_substrate"/>
    <property type="match status" value="1"/>
</dbReference>
<evidence type="ECO:0000256" key="3">
    <source>
        <dbReference type="ARBA" id="ARBA00023125"/>
    </source>
</evidence>
<evidence type="ECO:0000256" key="2">
    <source>
        <dbReference type="ARBA" id="ARBA00023015"/>
    </source>
</evidence>
<dbReference type="InterPro" id="IPR000847">
    <property type="entry name" value="LysR_HTH_N"/>
</dbReference>
<proteinExistence type="inferred from homology"/>
<dbReference type="PRINTS" id="PR00039">
    <property type="entry name" value="HTHLYSR"/>
</dbReference>
<dbReference type="AlphaFoldDB" id="A0A1C0YTN3"/>
<dbReference type="PANTHER" id="PTHR30419">
    <property type="entry name" value="HTH-TYPE TRANSCRIPTIONAL REGULATOR YBHD"/>
    <property type="match status" value="1"/>
</dbReference>
<accession>A0A1C0YTN3</accession>
<dbReference type="GO" id="GO:0003677">
    <property type="term" value="F:DNA binding"/>
    <property type="evidence" value="ECO:0007669"/>
    <property type="project" value="UniProtKB-KW"/>
</dbReference>
<gene>
    <name evidence="6" type="ORF">A6K76_11595</name>
</gene>
<keyword evidence="3" id="KW-0238">DNA-binding</keyword>
<dbReference type="Gene3D" id="3.40.190.290">
    <property type="match status" value="1"/>
</dbReference>
<dbReference type="Pfam" id="PF03466">
    <property type="entry name" value="LysR_substrate"/>
    <property type="match status" value="1"/>
</dbReference>
<sequence length="296" mass="33583">MSLVKYEILDKVGQEESFTKAAEQLGLTQSAVSHAISSLEKEFGFALIHRGRGGVKLTTEGEMMLVEIRKVLAAQESLAQEAANILGFARGKVRIGVISSISSNWMPTIIQLMEEHYPQIAIELFEGDYYEIAQWIYSGQIDCGFLNEAIDGQYDFMPLVKDRLLCIVPEQHELAKERYVKLDNIANYPFIMISYNGNHDIERLFNEAGVKPNIRFKLYEEMGILSMVSHHLGITILPELVLNKNMTKNLIMLPLQNDSYRTIGLVTKKTSSPATKKFVEVLMKWLDAQQHVIRLT</sequence>
<evidence type="ECO:0000313" key="7">
    <source>
        <dbReference type="Proteomes" id="UP000093482"/>
    </source>
</evidence>
<dbReference type="GO" id="GO:0003700">
    <property type="term" value="F:DNA-binding transcription factor activity"/>
    <property type="evidence" value="ECO:0007669"/>
    <property type="project" value="InterPro"/>
</dbReference>
<dbReference type="InterPro" id="IPR050950">
    <property type="entry name" value="HTH-type_LysR_regulators"/>
</dbReference>
<protein>
    <submittedName>
        <fullName evidence="6">LysR family transcriptional regulator</fullName>
    </submittedName>
</protein>
<feature type="domain" description="HTH lysR-type" evidence="5">
    <location>
        <begin position="1"/>
        <end position="58"/>
    </location>
</feature>
<evidence type="ECO:0000259" key="5">
    <source>
        <dbReference type="PROSITE" id="PS50931"/>
    </source>
</evidence>
<dbReference type="OrthoDB" id="63123at2"/>
<dbReference type="PANTHER" id="PTHR30419:SF28">
    <property type="entry name" value="HTH-TYPE TRANSCRIPTIONAL REGULATOR BSDA"/>
    <property type="match status" value="1"/>
</dbReference>